<evidence type="ECO:0000313" key="1">
    <source>
        <dbReference type="EMBL" id="KAB8288495.1"/>
    </source>
</evidence>
<sequence length="105" mass="11568">MIILKDSRIESPDLIACGFVWGFFKGPGPVHSLPAQYTVLIRSSDPNVWSGFSTEQRNSLESYVYTSSLLPQLDGVIIPKPGDYPRSNHACTSALCLAQESEHMP</sequence>
<keyword evidence="2" id="KW-1185">Reference proteome</keyword>
<comment type="caution">
    <text evidence="1">The sequence shown here is derived from an EMBL/GenBank/DDBJ whole genome shotgun (WGS) entry which is preliminary data.</text>
</comment>
<accession>A0A5N6JQ02</accession>
<protein>
    <submittedName>
        <fullName evidence="1">Uncharacterized protein</fullName>
    </submittedName>
</protein>
<dbReference type="EMBL" id="VIGI01000024">
    <property type="protein sequence ID" value="KAB8288495.1"/>
    <property type="molecule type" value="Genomic_DNA"/>
</dbReference>
<organism evidence="1 2">
    <name type="scientific">Monilinia laxa</name>
    <name type="common">Brown rot fungus</name>
    <name type="synonym">Sclerotinia laxa</name>
    <dbReference type="NCBI Taxonomy" id="61186"/>
    <lineage>
        <taxon>Eukaryota</taxon>
        <taxon>Fungi</taxon>
        <taxon>Dikarya</taxon>
        <taxon>Ascomycota</taxon>
        <taxon>Pezizomycotina</taxon>
        <taxon>Leotiomycetes</taxon>
        <taxon>Helotiales</taxon>
        <taxon>Sclerotiniaceae</taxon>
        <taxon>Monilinia</taxon>
    </lineage>
</organism>
<proteinExistence type="predicted"/>
<dbReference type="AlphaFoldDB" id="A0A5N6JQ02"/>
<name>A0A5N6JQ02_MONLA</name>
<reference evidence="1 2" key="1">
    <citation type="submission" date="2019-06" db="EMBL/GenBank/DDBJ databases">
        <title>Genome Sequence of the Brown Rot Fungal Pathogen Monilinia laxa.</title>
        <authorList>
            <person name="De Miccolis Angelini R.M."/>
            <person name="Landi L."/>
            <person name="Abate D."/>
            <person name="Pollastro S."/>
            <person name="Romanazzi G."/>
            <person name="Faretra F."/>
        </authorList>
    </citation>
    <scope>NUCLEOTIDE SEQUENCE [LARGE SCALE GENOMIC DNA]</scope>
    <source>
        <strain evidence="1 2">Mlax316</strain>
    </source>
</reference>
<dbReference type="Proteomes" id="UP000326757">
    <property type="component" value="Unassembled WGS sequence"/>
</dbReference>
<evidence type="ECO:0000313" key="2">
    <source>
        <dbReference type="Proteomes" id="UP000326757"/>
    </source>
</evidence>
<gene>
    <name evidence="1" type="ORF">EYC80_010160</name>
</gene>